<reference evidence="7 8" key="1">
    <citation type="journal article" date="2016" name="Genome Announc.">
        <title>First Complete Genome Sequence of a Subdivision 6 Acidobacterium Strain.</title>
        <authorList>
            <person name="Huang S."/>
            <person name="Vieira S."/>
            <person name="Bunk B."/>
            <person name="Riedel T."/>
            <person name="Sproer C."/>
            <person name="Overmann J."/>
        </authorList>
    </citation>
    <scope>NUCLEOTIDE SEQUENCE [LARGE SCALE GENOMIC DNA]</scope>
    <source>
        <strain evidence="8">DSM 100886 HEG_-6_39</strain>
    </source>
</reference>
<dbReference type="CDD" id="cd07185">
    <property type="entry name" value="OmpA_C-like"/>
    <property type="match status" value="1"/>
</dbReference>
<dbReference type="PATRIC" id="fig|1813736.3.peg.6512"/>
<dbReference type="InterPro" id="IPR050330">
    <property type="entry name" value="Bact_OuterMem_StrucFunc"/>
</dbReference>
<evidence type="ECO:0000256" key="3">
    <source>
        <dbReference type="ARBA" id="ARBA00023237"/>
    </source>
</evidence>
<keyword evidence="2 4" id="KW-0472">Membrane</keyword>
<comment type="subcellular location">
    <subcellularLocation>
        <location evidence="1">Cell outer membrane</location>
    </subcellularLocation>
</comment>
<dbReference type="PROSITE" id="PS51257">
    <property type="entry name" value="PROKAR_LIPOPROTEIN"/>
    <property type="match status" value="1"/>
</dbReference>
<evidence type="ECO:0000256" key="4">
    <source>
        <dbReference type="PROSITE-ProRule" id="PRU00473"/>
    </source>
</evidence>
<sequence precursor="true">MMHRALIALTVSALAITGSTACATKKYVNTKVGDVDGKVTTLSGDVEKNQQRINEVDQKAGAAGDAARAADARAAAAGEAAGAARSAADSAGSKADAIDKNGRRLVYEVVLNEAKGGFKFNKTELPDDAKAALDKVITDLQADPKGVYFEIEGHTDSRGDTRYNEQLGMKRAEAVKRYLYETHQVPLHKINVISYGEDKPVADNKTKEGRAENRRIVVRLLS</sequence>
<dbReference type="InterPro" id="IPR006665">
    <property type="entry name" value="OmpA-like"/>
</dbReference>
<protein>
    <submittedName>
        <fullName evidence="7">Outer membrane porin F</fullName>
    </submittedName>
</protein>
<dbReference type="InterPro" id="IPR006664">
    <property type="entry name" value="OMP_bac"/>
</dbReference>
<proteinExistence type="predicted"/>
<dbReference type="EMBL" id="CP015136">
    <property type="protein sequence ID" value="AMY12916.1"/>
    <property type="molecule type" value="Genomic_DNA"/>
</dbReference>
<feature type="chain" id="PRO_5007512126" evidence="5">
    <location>
        <begin position="24"/>
        <end position="222"/>
    </location>
</feature>
<feature type="domain" description="OmpA-like" evidence="6">
    <location>
        <begin position="105"/>
        <end position="222"/>
    </location>
</feature>
<keyword evidence="5" id="KW-0732">Signal</keyword>
<evidence type="ECO:0000313" key="8">
    <source>
        <dbReference type="Proteomes" id="UP000076079"/>
    </source>
</evidence>
<keyword evidence="3" id="KW-0998">Cell outer membrane</keyword>
<dbReference type="RefSeq" id="WP_110174329.1">
    <property type="nucleotide sequence ID" value="NZ_CP015136.1"/>
</dbReference>
<dbReference type="OrthoDB" id="5525824at2"/>
<evidence type="ECO:0000259" key="6">
    <source>
        <dbReference type="PROSITE" id="PS51123"/>
    </source>
</evidence>
<dbReference type="Gene3D" id="3.30.1330.60">
    <property type="entry name" value="OmpA-like domain"/>
    <property type="match status" value="1"/>
</dbReference>
<reference evidence="8" key="2">
    <citation type="submission" date="2016-04" db="EMBL/GenBank/DDBJ databases">
        <title>First Complete Genome Sequence of a Subdivision 6 Acidobacterium.</title>
        <authorList>
            <person name="Huang S."/>
            <person name="Vieira S."/>
            <person name="Bunk B."/>
            <person name="Riedel T."/>
            <person name="Sproeer C."/>
            <person name="Overmann J."/>
        </authorList>
    </citation>
    <scope>NUCLEOTIDE SEQUENCE [LARGE SCALE GENOMIC DNA]</scope>
    <source>
        <strain evidence="8">DSM 100886 HEG_-6_39</strain>
    </source>
</reference>
<dbReference type="Proteomes" id="UP000076079">
    <property type="component" value="Chromosome"/>
</dbReference>
<organism evidence="7 8">
    <name type="scientific">Luteitalea pratensis</name>
    <dbReference type="NCBI Taxonomy" id="1855912"/>
    <lineage>
        <taxon>Bacteria</taxon>
        <taxon>Pseudomonadati</taxon>
        <taxon>Acidobacteriota</taxon>
        <taxon>Vicinamibacteria</taxon>
        <taxon>Vicinamibacterales</taxon>
        <taxon>Vicinamibacteraceae</taxon>
        <taxon>Luteitalea</taxon>
    </lineage>
</organism>
<gene>
    <name evidence="7" type="primary">oprF</name>
    <name evidence="7" type="ORF">LuPra_06200</name>
</gene>
<evidence type="ECO:0000256" key="5">
    <source>
        <dbReference type="SAM" id="SignalP"/>
    </source>
</evidence>
<evidence type="ECO:0000313" key="7">
    <source>
        <dbReference type="EMBL" id="AMY12916.1"/>
    </source>
</evidence>
<dbReference type="SUPFAM" id="SSF103088">
    <property type="entry name" value="OmpA-like"/>
    <property type="match status" value="1"/>
</dbReference>
<feature type="signal peptide" evidence="5">
    <location>
        <begin position="1"/>
        <end position="23"/>
    </location>
</feature>
<evidence type="ECO:0000256" key="2">
    <source>
        <dbReference type="ARBA" id="ARBA00023136"/>
    </source>
</evidence>
<dbReference type="KEGG" id="abac:LuPra_06200"/>
<dbReference type="GO" id="GO:0009279">
    <property type="term" value="C:cell outer membrane"/>
    <property type="evidence" value="ECO:0007669"/>
    <property type="project" value="UniProtKB-SubCell"/>
</dbReference>
<dbReference type="InterPro" id="IPR036737">
    <property type="entry name" value="OmpA-like_sf"/>
</dbReference>
<dbReference type="AlphaFoldDB" id="A0A143PXE1"/>
<dbReference type="PROSITE" id="PS51123">
    <property type="entry name" value="OMPA_2"/>
    <property type="match status" value="1"/>
</dbReference>
<keyword evidence="8" id="KW-1185">Reference proteome</keyword>
<dbReference type="PANTHER" id="PTHR30329:SF21">
    <property type="entry name" value="LIPOPROTEIN YIAD-RELATED"/>
    <property type="match status" value="1"/>
</dbReference>
<name>A0A143PXE1_LUTPR</name>
<accession>A0A143PXE1</accession>
<dbReference type="PANTHER" id="PTHR30329">
    <property type="entry name" value="STATOR ELEMENT OF FLAGELLAR MOTOR COMPLEX"/>
    <property type="match status" value="1"/>
</dbReference>
<dbReference type="STRING" id="1855912.LuPra_06200"/>
<dbReference type="PRINTS" id="PR01021">
    <property type="entry name" value="OMPADOMAIN"/>
</dbReference>
<evidence type="ECO:0000256" key="1">
    <source>
        <dbReference type="ARBA" id="ARBA00004442"/>
    </source>
</evidence>
<dbReference type="Pfam" id="PF00691">
    <property type="entry name" value="OmpA"/>
    <property type="match status" value="1"/>
</dbReference>